<dbReference type="InParanoid" id="A0DG03"/>
<dbReference type="Pfam" id="PF13639">
    <property type="entry name" value="zf-RING_2"/>
    <property type="match status" value="1"/>
</dbReference>
<name>A0DG03_PARTE</name>
<dbReference type="KEGG" id="ptm:GSPATT00002098001"/>
<dbReference type="AlphaFoldDB" id="A0DG03"/>
<dbReference type="GO" id="GO:0061630">
    <property type="term" value="F:ubiquitin protein ligase activity"/>
    <property type="evidence" value="ECO:0000318"/>
    <property type="project" value="GO_Central"/>
</dbReference>
<dbReference type="InterPro" id="IPR001841">
    <property type="entry name" value="Znf_RING"/>
</dbReference>
<feature type="transmembrane region" description="Helical" evidence="9">
    <location>
        <begin position="288"/>
        <end position="315"/>
    </location>
</feature>
<keyword evidence="4 8" id="KW-0863">Zinc-finger</keyword>
<evidence type="ECO:0000256" key="8">
    <source>
        <dbReference type="PROSITE-ProRule" id="PRU00175"/>
    </source>
</evidence>
<feature type="domain" description="RING-type" evidence="10">
    <location>
        <begin position="355"/>
        <end position="396"/>
    </location>
</feature>
<dbReference type="RefSeq" id="XP_001449367.1">
    <property type="nucleotide sequence ID" value="XM_001449330.2"/>
</dbReference>
<keyword evidence="2 9" id="KW-0812">Transmembrane</keyword>
<dbReference type="PANTHER" id="PTHR46539">
    <property type="entry name" value="E3 UBIQUITIN-PROTEIN LIGASE ATL42"/>
    <property type="match status" value="1"/>
</dbReference>
<dbReference type="PANTHER" id="PTHR46539:SF1">
    <property type="entry name" value="E3 UBIQUITIN-PROTEIN LIGASE ATL42"/>
    <property type="match status" value="1"/>
</dbReference>
<evidence type="ECO:0000256" key="7">
    <source>
        <dbReference type="ARBA" id="ARBA00023136"/>
    </source>
</evidence>
<dbReference type="eggNOG" id="KOG0800">
    <property type="taxonomic scope" value="Eukaryota"/>
</dbReference>
<dbReference type="GO" id="GO:0016567">
    <property type="term" value="P:protein ubiquitination"/>
    <property type="evidence" value="ECO:0000318"/>
    <property type="project" value="GO_Central"/>
</dbReference>
<dbReference type="PROSITE" id="PS50089">
    <property type="entry name" value="ZF_RING_2"/>
    <property type="match status" value="1"/>
</dbReference>
<dbReference type="GO" id="GO:0008270">
    <property type="term" value="F:zinc ion binding"/>
    <property type="evidence" value="ECO:0007669"/>
    <property type="project" value="UniProtKB-KW"/>
</dbReference>
<dbReference type="HOGENOM" id="CLU_626240_0_0_1"/>
<dbReference type="OMA" id="DYNAYIL"/>
<evidence type="ECO:0000256" key="1">
    <source>
        <dbReference type="ARBA" id="ARBA00004370"/>
    </source>
</evidence>
<evidence type="ECO:0000256" key="9">
    <source>
        <dbReference type="SAM" id="Phobius"/>
    </source>
</evidence>
<evidence type="ECO:0000256" key="2">
    <source>
        <dbReference type="ARBA" id="ARBA00022692"/>
    </source>
</evidence>
<gene>
    <name evidence="11" type="ORF">GSPATT00002098001</name>
</gene>
<dbReference type="SMART" id="SM00184">
    <property type="entry name" value="RING"/>
    <property type="match status" value="1"/>
</dbReference>
<comment type="subcellular location">
    <subcellularLocation>
        <location evidence="1">Membrane</location>
    </subcellularLocation>
</comment>
<evidence type="ECO:0000313" key="11">
    <source>
        <dbReference type="EMBL" id="CAK81970.1"/>
    </source>
</evidence>
<dbReference type="OrthoDB" id="291601at2759"/>
<evidence type="ECO:0000256" key="6">
    <source>
        <dbReference type="ARBA" id="ARBA00022989"/>
    </source>
</evidence>
<evidence type="ECO:0000256" key="3">
    <source>
        <dbReference type="ARBA" id="ARBA00022723"/>
    </source>
</evidence>
<organism evidence="11 12">
    <name type="scientific">Paramecium tetraurelia</name>
    <dbReference type="NCBI Taxonomy" id="5888"/>
    <lineage>
        <taxon>Eukaryota</taxon>
        <taxon>Sar</taxon>
        <taxon>Alveolata</taxon>
        <taxon>Ciliophora</taxon>
        <taxon>Intramacronucleata</taxon>
        <taxon>Oligohymenophorea</taxon>
        <taxon>Peniculida</taxon>
        <taxon>Parameciidae</taxon>
        <taxon>Paramecium</taxon>
    </lineage>
</organism>
<dbReference type="Proteomes" id="UP000000600">
    <property type="component" value="Unassembled WGS sequence"/>
</dbReference>
<dbReference type="PROSITE" id="PS01186">
    <property type="entry name" value="EGF_2"/>
    <property type="match status" value="1"/>
</dbReference>
<dbReference type="GO" id="GO:0016020">
    <property type="term" value="C:membrane"/>
    <property type="evidence" value="ECO:0007669"/>
    <property type="project" value="UniProtKB-SubCell"/>
</dbReference>
<keyword evidence="12" id="KW-1185">Reference proteome</keyword>
<dbReference type="STRING" id="5888.A0DG03"/>
<dbReference type="EMBL" id="CT868429">
    <property type="protein sequence ID" value="CAK81970.1"/>
    <property type="molecule type" value="Genomic_DNA"/>
</dbReference>
<evidence type="ECO:0000259" key="10">
    <source>
        <dbReference type="PROSITE" id="PS50089"/>
    </source>
</evidence>
<keyword evidence="3" id="KW-0479">Metal-binding</keyword>
<dbReference type="Gene3D" id="3.30.40.10">
    <property type="entry name" value="Zinc/RING finger domain, C3HC4 (zinc finger)"/>
    <property type="match status" value="1"/>
</dbReference>
<reference evidence="11 12" key="1">
    <citation type="journal article" date="2006" name="Nature">
        <title>Global trends of whole-genome duplications revealed by the ciliate Paramecium tetraurelia.</title>
        <authorList>
            <consortium name="Genoscope"/>
            <person name="Aury J.-M."/>
            <person name="Jaillon O."/>
            <person name="Duret L."/>
            <person name="Noel B."/>
            <person name="Jubin C."/>
            <person name="Porcel B.M."/>
            <person name="Segurens B."/>
            <person name="Daubin V."/>
            <person name="Anthouard V."/>
            <person name="Aiach N."/>
            <person name="Arnaiz O."/>
            <person name="Billaut A."/>
            <person name="Beisson J."/>
            <person name="Blanc I."/>
            <person name="Bouhouche K."/>
            <person name="Camara F."/>
            <person name="Duharcourt S."/>
            <person name="Guigo R."/>
            <person name="Gogendeau D."/>
            <person name="Katinka M."/>
            <person name="Keller A.-M."/>
            <person name="Kissmehl R."/>
            <person name="Klotz C."/>
            <person name="Koll F."/>
            <person name="Le Moue A."/>
            <person name="Lepere C."/>
            <person name="Malinsky S."/>
            <person name="Nowacki M."/>
            <person name="Nowak J.K."/>
            <person name="Plattner H."/>
            <person name="Poulain J."/>
            <person name="Ruiz F."/>
            <person name="Serrano V."/>
            <person name="Zagulski M."/>
            <person name="Dessen P."/>
            <person name="Betermier M."/>
            <person name="Weissenbach J."/>
            <person name="Scarpelli C."/>
            <person name="Schachter V."/>
            <person name="Sperling L."/>
            <person name="Meyer E."/>
            <person name="Cohen J."/>
            <person name="Wincker P."/>
        </authorList>
    </citation>
    <scope>NUCLEOTIDE SEQUENCE [LARGE SCALE GENOMIC DNA]</scope>
    <source>
        <strain evidence="11 12">Stock d4-2</strain>
    </source>
</reference>
<proteinExistence type="predicted"/>
<protein>
    <recommendedName>
        <fullName evidence="10">RING-type domain-containing protein</fullName>
    </recommendedName>
</protein>
<evidence type="ECO:0000313" key="12">
    <source>
        <dbReference type="Proteomes" id="UP000000600"/>
    </source>
</evidence>
<sequence>MISIIYTLIQTCVGDILYQNSFNSILGIQSFPLNQYCSSLSQEYKLRVMLTQQSNKHSLLAICQMNLNDIEKFQTLFQQDNGHDSNCLVDYNAYILENQTQQIVLTQQKMPTLVSEYHNIFSIEDNSCFAIIYSNFNSILILTIERIGIDECVVNCKNQGICMKGLCQCPLGYLGFDCNIVSSNIHQNSYFHGLQIFYLDLITLQTNDFKLILNQELQYTITCYADSPHLLSTLNQSSVIYISEESITKCKEATETLRVFTQLKYYSQFVIITNTTTVIKLAELEEQYYSIILVASVMAFILGLIVIFITLTYLLKIYKEKQIIKNKQRFENLMPAQQFMSVSDRFPESKSETTCSICLESFTSSSLVRMTYCEHVFHSRCLERWMKNNKICPLCRASLDTQTIQSKKKIEPSTFKVKNGQGSILQQLSLFPKNDGSLHSIDGSLSYHSPVIRSSLQITQPKKFELK</sequence>
<dbReference type="PROSITE" id="PS00022">
    <property type="entry name" value="EGF_1"/>
    <property type="match status" value="1"/>
</dbReference>
<keyword evidence="7 9" id="KW-0472">Membrane</keyword>
<evidence type="ECO:0000256" key="5">
    <source>
        <dbReference type="ARBA" id="ARBA00022833"/>
    </source>
</evidence>
<keyword evidence="6 9" id="KW-1133">Transmembrane helix</keyword>
<dbReference type="GeneID" id="5035152"/>
<accession>A0DG03</accession>
<dbReference type="InterPro" id="IPR000742">
    <property type="entry name" value="EGF"/>
</dbReference>
<keyword evidence="5" id="KW-0862">Zinc</keyword>
<evidence type="ECO:0000256" key="4">
    <source>
        <dbReference type="ARBA" id="ARBA00022771"/>
    </source>
</evidence>
<dbReference type="InterPro" id="IPR013083">
    <property type="entry name" value="Znf_RING/FYVE/PHD"/>
</dbReference>
<dbReference type="SUPFAM" id="SSF57850">
    <property type="entry name" value="RING/U-box"/>
    <property type="match status" value="1"/>
</dbReference>